<comment type="caution">
    <text evidence="1">The sequence shown here is derived from an EMBL/GenBank/DDBJ whole genome shotgun (WGS) entry which is preliminary data.</text>
</comment>
<organism evidence="1 2">
    <name type="scientific">Hypoxylon rubiginosum</name>
    <dbReference type="NCBI Taxonomy" id="110542"/>
    <lineage>
        <taxon>Eukaryota</taxon>
        <taxon>Fungi</taxon>
        <taxon>Dikarya</taxon>
        <taxon>Ascomycota</taxon>
        <taxon>Pezizomycotina</taxon>
        <taxon>Sordariomycetes</taxon>
        <taxon>Xylariomycetidae</taxon>
        <taxon>Xylariales</taxon>
        <taxon>Hypoxylaceae</taxon>
        <taxon>Hypoxylon</taxon>
    </lineage>
</organism>
<gene>
    <name evidence="1" type="ORF">F4820DRAFT_74937</name>
</gene>
<dbReference type="Proteomes" id="UP001497700">
    <property type="component" value="Unassembled WGS sequence"/>
</dbReference>
<evidence type="ECO:0000313" key="1">
    <source>
        <dbReference type="EMBL" id="KAI4861207.1"/>
    </source>
</evidence>
<dbReference type="EMBL" id="MU393559">
    <property type="protein sequence ID" value="KAI4861207.1"/>
    <property type="molecule type" value="Genomic_DNA"/>
</dbReference>
<protein>
    <submittedName>
        <fullName evidence="1">Uncharacterized protein</fullName>
    </submittedName>
</protein>
<reference evidence="1 2" key="1">
    <citation type="journal article" date="2022" name="New Phytol.">
        <title>Ecological generalism drives hyperdiversity of secondary metabolite gene clusters in xylarialean endophytes.</title>
        <authorList>
            <person name="Franco M.E.E."/>
            <person name="Wisecaver J.H."/>
            <person name="Arnold A.E."/>
            <person name="Ju Y.M."/>
            <person name="Slot J.C."/>
            <person name="Ahrendt S."/>
            <person name="Moore L.P."/>
            <person name="Eastman K.E."/>
            <person name="Scott K."/>
            <person name="Konkel Z."/>
            <person name="Mondo S.J."/>
            <person name="Kuo A."/>
            <person name="Hayes R.D."/>
            <person name="Haridas S."/>
            <person name="Andreopoulos B."/>
            <person name="Riley R."/>
            <person name="LaButti K."/>
            <person name="Pangilinan J."/>
            <person name="Lipzen A."/>
            <person name="Amirebrahimi M."/>
            <person name="Yan J."/>
            <person name="Adam C."/>
            <person name="Keymanesh K."/>
            <person name="Ng V."/>
            <person name="Louie K."/>
            <person name="Northen T."/>
            <person name="Drula E."/>
            <person name="Henrissat B."/>
            <person name="Hsieh H.M."/>
            <person name="Youens-Clark K."/>
            <person name="Lutzoni F."/>
            <person name="Miadlikowska J."/>
            <person name="Eastwood D.C."/>
            <person name="Hamelin R.C."/>
            <person name="Grigoriev I.V."/>
            <person name="U'Ren J.M."/>
        </authorList>
    </citation>
    <scope>NUCLEOTIDE SEQUENCE [LARGE SCALE GENOMIC DNA]</scope>
    <source>
        <strain evidence="1 2">CBS 119005</strain>
    </source>
</reference>
<evidence type="ECO:0000313" key="2">
    <source>
        <dbReference type="Proteomes" id="UP001497700"/>
    </source>
</evidence>
<sequence length="279" mass="29132">MSLRRFAVAAVLAFASISSATDTKEKPAEDPISGTDTVHGCYKSFGTMTSQGEVPFNTQGKCTELCRGKNKVAAASNSHDCYCGDEYPSKADLVDDDQCTEPCPGFDSEACGGLDTYTVYNTGVRVTVGESAESSSSSSSTSSAEATKTSSVSEAPANTSDTIETITASSEPDSSSGGPNVAGIAAGVVVGVVCVSGIIGGIFFWLRRKRNAEIEEEHRRNAAVNAFISGGGKPPSSSGGLSMSDSRLDPVMNRRMSDGSIADNQDYSRRILRVRNADI</sequence>
<accession>A0ACB9YPS4</accession>
<keyword evidence="2" id="KW-1185">Reference proteome</keyword>
<name>A0ACB9YPS4_9PEZI</name>
<proteinExistence type="predicted"/>